<gene>
    <name evidence="3" type="ORF">A3A74_06125</name>
</gene>
<dbReference type="InterPro" id="IPR035901">
    <property type="entry name" value="GIY-YIG_endonuc_sf"/>
</dbReference>
<evidence type="ECO:0000313" key="4">
    <source>
        <dbReference type="Proteomes" id="UP000179270"/>
    </source>
</evidence>
<sequence>MVNTKNYFIYIATNKTNTVLYTGVTNNLIKRIYQHKNKVVANFSAKYNINKLVYYEVFQDVNAAIKREKQIKAGSRKKKLELIKKMNPNFEDLYHFLLIS</sequence>
<accession>A0A1F7I7Y1</accession>
<dbReference type="PANTHER" id="PTHR34477">
    <property type="entry name" value="UPF0213 PROTEIN YHBQ"/>
    <property type="match status" value="1"/>
</dbReference>
<evidence type="ECO:0000256" key="1">
    <source>
        <dbReference type="ARBA" id="ARBA00007435"/>
    </source>
</evidence>
<dbReference type="CDD" id="cd10448">
    <property type="entry name" value="GIY-YIG_unchar_3"/>
    <property type="match status" value="1"/>
</dbReference>
<dbReference type="Pfam" id="PF01541">
    <property type="entry name" value="GIY-YIG"/>
    <property type="match status" value="1"/>
</dbReference>
<evidence type="ECO:0000313" key="3">
    <source>
        <dbReference type="EMBL" id="OGK39464.1"/>
    </source>
</evidence>
<dbReference type="InterPro" id="IPR050190">
    <property type="entry name" value="UPF0213_domain"/>
</dbReference>
<dbReference type="Gene3D" id="3.40.1440.10">
    <property type="entry name" value="GIY-YIG endonuclease"/>
    <property type="match status" value="1"/>
</dbReference>
<dbReference type="SUPFAM" id="SSF82771">
    <property type="entry name" value="GIY-YIG endonuclease"/>
    <property type="match status" value="1"/>
</dbReference>
<comment type="caution">
    <text evidence="3">The sequence shown here is derived from an EMBL/GenBank/DDBJ whole genome shotgun (WGS) entry which is preliminary data.</text>
</comment>
<evidence type="ECO:0000259" key="2">
    <source>
        <dbReference type="PROSITE" id="PS50164"/>
    </source>
</evidence>
<dbReference type="PROSITE" id="PS50164">
    <property type="entry name" value="GIY_YIG"/>
    <property type="match status" value="1"/>
</dbReference>
<name>A0A1F7I7Y1_9BACT</name>
<feature type="domain" description="GIY-YIG" evidence="2">
    <location>
        <begin position="5"/>
        <end position="81"/>
    </location>
</feature>
<dbReference type="Proteomes" id="UP000179270">
    <property type="component" value="Unassembled WGS sequence"/>
</dbReference>
<reference evidence="3 4" key="1">
    <citation type="journal article" date="2016" name="Nat. Commun.">
        <title>Thousands of microbial genomes shed light on interconnected biogeochemical processes in an aquifer system.</title>
        <authorList>
            <person name="Anantharaman K."/>
            <person name="Brown C.T."/>
            <person name="Hug L.A."/>
            <person name="Sharon I."/>
            <person name="Castelle C.J."/>
            <person name="Probst A.J."/>
            <person name="Thomas B.C."/>
            <person name="Singh A."/>
            <person name="Wilkins M.J."/>
            <person name="Karaoz U."/>
            <person name="Brodie E.L."/>
            <person name="Williams K.H."/>
            <person name="Hubbard S.S."/>
            <person name="Banfield J.F."/>
        </authorList>
    </citation>
    <scope>NUCLEOTIDE SEQUENCE [LARGE SCALE GENOMIC DNA]</scope>
</reference>
<proteinExistence type="inferred from homology"/>
<dbReference type="InterPro" id="IPR000305">
    <property type="entry name" value="GIY-YIG_endonuc"/>
</dbReference>
<comment type="similarity">
    <text evidence="1">Belongs to the UPF0213 family.</text>
</comment>
<dbReference type="EMBL" id="MGAF01000049">
    <property type="protein sequence ID" value="OGK39464.1"/>
    <property type="molecule type" value="Genomic_DNA"/>
</dbReference>
<dbReference type="PANTHER" id="PTHR34477:SF5">
    <property type="entry name" value="BSL5627 PROTEIN"/>
    <property type="match status" value="1"/>
</dbReference>
<protein>
    <recommendedName>
        <fullName evidence="2">GIY-YIG domain-containing protein</fullName>
    </recommendedName>
</protein>
<organism evidence="3 4">
    <name type="scientific">Candidatus Roizmanbacteria bacterium RIFCSPLOWO2_01_FULL_35_13</name>
    <dbReference type="NCBI Taxonomy" id="1802055"/>
    <lineage>
        <taxon>Bacteria</taxon>
        <taxon>Candidatus Roizmaniibacteriota</taxon>
    </lineage>
</organism>
<dbReference type="AlphaFoldDB" id="A0A1F7I7Y1"/>